<sequence length="90" mass="10005">GEALLLVGHVLGAQELGGGRRGGDVPVAGLDDEALQLGRRQLEQPTSGEVRRSEFLARRCGFRLPTGSARFRVMLCFRILGLLYRRRRSR</sequence>
<name>O97503_RABIT</name>
<feature type="non-terminal residue" evidence="1">
    <location>
        <position position="1"/>
    </location>
</feature>
<feature type="non-terminal residue" evidence="1">
    <location>
        <position position="90"/>
    </location>
</feature>
<evidence type="ECO:0000313" key="1">
    <source>
        <dbReference type="EMBL" id="BAA36952.1"/>
    </source>
</evidence>
<accession>O97503</accession>
<protein>
    <submittedName>
        <fullName evidence="1">C-jun protein</fullName>
    </submittedName>
</protein>
<reference evidence="1" key="1">
    <citation type="submission" date="1998-11" db="EMBL/GenBank/DDBJ databases">
        <title>Rabbit c-jun cDNA,partial.</title>
        <authorList>
            <person name="Inoue K."/>
            <person name="Kawabe Y."/>
            <person name="Kodama T."/>
        </authorList>
    </citation>
    <scope>NUCLEOTIDE SEQUENCE</scope>
</reference>
<dbReference type="EMBL" id="AB020219">
    <property type="protein sequence ID" value="BAA36952.1"/>
    <property type="molecule type" value="mRNA"/>
</dbReference>
<proteinExistence type="evidence at transcript level"/>
<dbReference type="AlphaFoldDB" id="O97503"/>
<organism evidence="1">
    <name type="scientific">Oryctolagus cuniculus</name>
    <name type="common">Rabbit</name>
    <dbReference type="NCBI Taxonomy" id="9986"/>
    <lineage>
        <taxon>Eukaryota</taxon>
        <taxon>Metazoa</taxon>
        <taxon>Chordata</taxon>
        <taxon>Craniata</taxon>
        <taxon>Vertebrata</taxon>
        <taxon>Euteleostomi</taxon>
        <taxon>Mammalia</taxon>
        <taxon>Eutheria</taxon>
        <taxon>Euarchontoglires</taxon>
        <taxon>Glires</taxon>
        <taxon>Lagomorpha</taxon>
        <taxon>Leporidae</taxon>
        <taxon>Oryctolagus</taxon>
    </lineage>
</organism>
<gene>
    <name evidence="1" type="primary">c-jun</name>
</gene>